<gene>
    <name evidence="3" type="ORF">IAB63_04065</name>
</gene>
<dbReference type="Pfam" id="PF00589">
    <property type="entry name" value="Phage_integrase"/>
    <property type="match status" value="1"/>
</dbReference>
<dbReference type="InterPro" id="IPR013762">
    <property type="entry name" value="Integrase-like_cat_sf"/>
</dbReference>
<reference evidence="3" key="1">
    <citation type="submission" date="2020-10" db="EMBL/GenBank/DDBJ databases">
        <authorList>
            <person name="Gilroy R."/>
        </authorList>
    </citation>
    <scope>NUCLEOTIDE SEQUENCE</scope>
    <source>
        <strain evidence="3">CHK187-14744</strain>
    </source>
</reference>
<dbReference type="SUPFAM" id="SSF56349">
    <property type="entry name" value="DNA breaking-rejoining enzymes"/>
    <property type="match status" value="1"/>
</dbReference>
<dbReference type="GO" id="GO:0015074">
    <property type="term" value="P:DNA integration"/>
    <property type="evidence" value="ECO:0007669"/>
    <property type="project" value="InterPro"/>
</dbReference>
<dbReference type="AlphaFoldDB" id="A0A9D1HFN6"/>
<name>A0A9D1HFN6_9FIRM</name>
<dbReference type="PROSITE" id="PS51898">
    <property type="entry name" value="TYR_RECOMBINASE"/>
    <property type="match status" value="1"/>
</dbReference>
<keyword evidence="1" id="KW-0233">DNA recombination</keyword>
<proteinExistence type="predicted"/>
<dbReference type="Gene3D" id="1.10.443.10">
    <property type="entry name" value="Intergrase catalytic core"/>
    <property type="match status" value="1"/>
</dbReference>
<reference evidence="3" key="2">
    <citation type="journal article" date="2021" name="PeerJ">
        <title>Extensive microbial diversity within the chicken gut microbiome revealed by metagenomics and culture.</title>
        <authorList>
            <person name="Gilroy R."/>
            <person name="Ravi A."/>
            <person name="Getino M."/>
            <person name="Pursley I."/>
            <person name="Horton D.L."/>
            <person name="Alikhan N.F."/>
            <person name="Baker D."/>
            <person name="Gharbi K."/>
            <person name="Hall N."/>
            <person name="Watson M."/>
            <person name="Adriaenssens E.M."/>
            <person name="Foster-Nyarko E."/>
            <person name="Jarju S."/>
            <person name="Secka A."/>
            <person name="Antonio M."/>
            <person name="Oren A."/>
            <person name="Chaudhuri R.R."/>
            <person name="La Ragione R."/>
            <person name="Hildebrand F."/>
            <person name="Pallen M.J."/>
        </authorList>
    </citation>
    <scope>NUCLEOTIDE SEQUENCE</scope>
    <source>
        <strain evidence="3">CHK187-14744</strain>
    </source>
</reference>
<dbReference type="EMBL" id="DVLT01000029">
    <property type="protein sequence ID" value="HIU02411.1"/>
    <property type="molecule type" value="Genomic_DNA"/>
</dbReference>
<organism evidence="3 4">
    <name type="scientific">Candidatus Onthocola gallistercoris</name>
    <dbReference type="NCBI Taxonomy" id="2840876"/>
    <lineage>
        <taxon>Bacteria</taxon>
        <taxon>Bacillati</taxon>
        <taxon>Bacillota</taxon>
        <taxon>Bacilli</taxon>
        <taxon>Candidatus Onthocola</taxon>
    </lineage>
</organism>
<protein>
    <submittedName>
        <fullName evidence="3">Tyrosine-type recombinase/integrase</fullName>
    </submittedName>
</protein>
<dbReference type="GO" id="GO:0003677">
    <property type="term" value="F:DNA binding"/>
    <property type="evidence" value="ECO:0007669"/>
    <property type="project" value="InterPro"/>
</dbReference>
<sequence>VPIHPLIRPLIERRYSLDREYLFNDENGQQGTYMTYDKYRGRFNKVMKRLNLTHRPHETRHTFITKAKECHVDEYILKLIVGHAITDITEKTYTHRTIEQLQKEICKITK</sequence>
<evidence type="ECO:0000259" key="2">
    <source>
        <dbReference type="PROSITE" id="PS51898"/>
    </source>
</evidence>
<comment type="caution">
    <text evidence="3">The sequence shown here is derived from an EMBL/GenBank/DDBJ whole genome shotgun (WGS) entry which is preliminary data.</text>
</comment>
<feature type="non-terminal residue" evidence="3">
    <location>
        <position position="1"/>
    </location>
</feature>
<dbReference type="Proteomes" id="UP000824164">
    <property type="component" value="Unassembled WGS sequence"/>
</dbReference>
<evidence type="ECO:0000313" key="3">
    <source>
        <dbReference type="EMBL" id="HIU02411.1"/>
    </source>
</evidence>
<dbReference type="GO" id="GO:0006310">
    <property type="term" value="P:DNA recombination"/>
    <property type="evidence" value="ECO:0007669"/>
    <property type="project" value="UniProtKB-KW"/>
</dbReference>
<feature type="domain" description="Tyr recombinase" evidence="2">
    <location>
        <begin position="1"/>
        <end position="106"/>
    </location>
</feature>
<dbReference type="InterPro" id="IPR002104">
    <property type="entry name" value="Integrase_catalytic"/>
</dbReference>
<evidence type="ECO:0000256" key="1">
    <source>
        <dbReference type="ARBA" id="ARBA00023172"/>
    </source>
</evidence>
<accession>A0A9D1HFN6</accession>
<evidence type="ECO:0000313" key="4">
    <source>
        <dbReference type="Proteomes" id="UP000824164"/>
    </source>
</evidence>
<dbReference type="InterPro" id="IPR011010">
    <property type="entry name" value="DNA_brk_join_enz"/>
</dbReference>